<dbReference type="PROSITE" id="PS00297">
    <property type="entry name" value="HSP70_1"/>
    <property type="match status" value="1"/>
</dbReference>
<dbReference type="InterPro" id="IPR013126">
    <property type="entry name" value="Hsp_70_fam"/>
</dbReference>
<dbReference type="RefSeq" id="WP_194508400.1">
    <property type="nucleotide sequence ID" value="NZ_JADILU010000004.1"/>
</dbReference>
<dbReference type="PRINTS" id="PR00301">
    <property type="entry name" value="HEATSHOCK70"/>
</dbReference>
<name>A0ABW5ZTP8_9FLAO</name>
<evidence type="ECO:0000256" key="1">
    <source>
        <dbReference type="ARBA" id="ARBA00007381"/>
    </source>
</evidence>
<dbReference type="InterPro" id="IPR043129">
    <property type="entry name" value="ATPase_NBD"/>
</dbReference>
<organism evidence="4 5">
    <name type="scientific">Psychroserpens luteus</name>
    <dbReference type="NCBI Taxonomy" id="1434066"/>
    <lineage>
        <taxon>Bacteria</taxon>
        <taxon>Pseudomonadati</taxon>
        <taxon>Bacteroidota</taxon>
        <taxon>Flavobacteriia</taxon>
        <taxon>Flavobacteriales</taxon>
        <taxon>Flavobacteriaceae</taxon>
        <taxon>Psychroserpens</taxon>
    </lineage>
</organism>
<evidence type="ECO:0000313" key="5">
    <source>
        <dbReference type="Proteomes" id="UP001597548"/>
    </source>
</evidence>
<dbReference type="Gene3D" id="3.90.640.10">
    <property type="entry name" value="Actin, Chain A, domain 4"/>
    <property type="match status" value="1"/>
</dbReference>
<dbReference type="SUPFAM" id="SSF53067">
    <property type="entry name" value="Actin-like ATPase domain"/>
    <property type="match status" value="2"/>
</dbReference>
<protein>
    <submittedName>
        <fullName evidence="4">Hsp70 family protein</fullName>
    </submittedName>
</protein>
<dbReference type="CDD" id="cd24029">
    <property type="entry name" value="ASKHA_NBD_HSP70_DnaK_HscA_HscC"/>
    <property type="match status" value="1"/>
</dbReference>
<gene>
    <name evidence="4" type="ORF">ACFS29_12215</name>
</gene>
<dbReference type="Proteomes" id="UP001597548">
    <property type="component" value="Unassembled WGS sequence"/>
</dbReference>
<evidence type="ECO:0000256" key="2">
    <source>
        <dbReference type="ARBA" id="ARBA00022741"/>
    </source>
</evidence>
<keyword evidence="3" id="KW-0067">ATP-binding</keyword>
<evidence type="ECO:0000256" key="3">
    <source>
        <dbReference type="ARBA" id="ARBA00022840"/>
    </source>
</evidence>
<dbReference type="InterPro" id="IPR018181">
    <property type="entry name" value="Heat_shock_70_CS"/>
</dbReference>
<keyword evidence="5" id="KW-1185">Reference proteome</keyword>
<comment type="caution">
    <text evidence="4">The sequence shown here is derived from an EMBL/GenBank/DDBJ whole genome shotgun (WGS) entry which is preliminary data.</text>
</comment>
<dbReference type="PROSITE" id="PS01036">
    <property type="entry name" value="HSP70_3"/>
    <property type="match status" value="1"/>
</dbReference>
<comment type="similarity">
    <text evidence="1">Belongs to the heat shock protein 70 family.</text>
</comment>
<sequence>MKTINFAIDLGTTNSLIAKYDDGNIKIYNNPLGLKQTLPSCIAFRGNRTVIGDKALDYLEKDAENICMLFKRKMGTQDTYFVPSIDKEMSPIELSSLILKELKNFVNDEEVLDSVVITIPASFDTIQSNATKKAGYLAGFKEVVLLQEPIAACLAFANTSNIEVTDKQNWIVYDFGGGTFDVALVEVNDRELKVTDNLGDNYLGGADFDNLIVEHLIVPFIEDKLSLTNLWKDLKSKTTNFKGLYFELLKISEEAKKELSHYEETEIEIDIDVNGENFYEQFIIKREQFEDLISSRVEQTITFIQDVIKNNQLLNSQIDRVILIGGTTYVPLIKKRIADAIGVEVDSSIDPTSAVVHGAAYFAGSKPATVIEIEEKEVENTISETIDFKLFYEQNTRDLEELITCKVNSGDVNSYRIMRKDGGYDSGVKTLDDDTFSEFVPLLEGRLNPFKIQLLNDALDVLKVIDTVAINQGSYNVQGQPLPNDICMEVDDLDASTTRLDLVFAKGSILPLKKKIYKTASKTILRQSKSNLIINIIEGKSKGLPSSGLSIGYIEIFGKDLEEDLIKGTDIEIEIEVTESRDLKINVFLQSCDQEFKNVFSESERAISINKINMEINTVLGDVEELIKTNNSEENFEYSHQLENIRVGLIETQIAASLINDDDVSDAKFQLDDRKRKLIQNFDDLTRNKLIAQEIEEYNESKSNLEYHLNKEENERFQEKYTRIIKNEREVINSGNKYLIRSKIKELDELYDSIIQSSDENFITYFLHMKFVTEFINQRKADKLLKQGDEALEKKDYKSLRHIVYGLSALLPDYEKEKQKKFKDDSRTGLG</sequence>
<dbReference type="Pfam" id="PF00012">
    <property type="entry name" value="HSP70"/>
    <property type="match status" value="2"/>
</dbReference>
<keyword evidence="2" id="KW-0547">Nucleotide-binding</keyword>
<accession>A0ABW5ZTP8</accession>
<reference evidence="5" key="1">
    <citation type="journal article" date="2019" name="Int. J. Syst. Evol. Microbiol.">
        <title>The Global Catalogue of Microorganisms (GCM) 10K type strain sequencing project: providing services to taxonomists for standard genome sequencing and annotation.</title>
        <authorList>
            <consortium name="The Broad Institute Genomics Platform"/>
            <consortium name="The Broad Institute Genome Sequencing Center for Infectious Disease"/>
            <person name="Wu L."/>
            <person name="Ma J."/>
        </authorList>
    </citation>
    <scope>NUCLEOTIDE SEQUENCE [LARGE SCALE GENOMIC DNA]</scope>
    <source>
        <strain evidence="5">KCTC 32514</strain>
    </source>
</reference>
<dbReference type="PANTHER" id="PTHR19375">
    <property type="entry name" value="HEAT SHOCK PROTEIN 70KDA"/>
    <property type="match status" value="1"/>
</dbReference>
<evidence type="ECO:0000313" key="4">
    <source>
        <dbReference type="EMBL" id="MFD2916409.1"/>
    </source>
</evidence>
<dbReference type="Gene3D" id="3.30.420.40">
    <property type="match status" value="2"/>
</dbReference>
<proteinExistence type="inferred from homology"/>
<dbReference type="EMBL" id="JBHUOS010000009">
    <property type="protein sequence ID" value="MFD2916409.1"/>
    <property type="molecule type" value="Genomic_DNA"/>
</dbReference>